<evidence type="ECO:0000256" key="4">
    <source>
        <dbReference type="ARBA" id="ARBA00022833"/>
    </source>
</evidence>
<protein>
    <submittedName>
        <fullName evidence="6">MBL fold metallo-hydrolase</fullName>
    </submittedName>
</protein>
<evidence type="ECO:0000313" key="6">
    <source>
        <dbReference type="EMBL" id="NMX99003.1"/>
    </source>
</evidence>
<dbReference type="Gene3D" id="3.60.15.10">
    <property type="entry name" value="Ribonuclease Z/Hydroxyacylglutathione hydrolase-like"/>
    <property type="match status" value="1"/>
</dbReference>
<dbReference type="OrthoDB" id="5443440at2"/>
<dbReference type="PANTHER" id="PTHR42978">
    <property type="entry name" value="QUORUM-QUENCHING LACTONASE YTNP-RELATED-RELATED"/>
    <property type="match status" value="1"/>
</dbReference>
<evidence type="ECO:0000256" key="3">
    <source>
        <dbReference type="ARBA" id="ARBA00022801"/>
    </source>
</evidence>
<dbReference type="SMART" id="SM00849">
    <property type="entry name" value="Lactamase_B"/>
    <property type="match status" value="1"/>
</dbReference>
<dbReference type="CDD" id="cd07720">
    <property type="entry name" value="OPHC2-like_MBL-fold"/>
    <property type="match status" value="1"/>
</dbReference>
<dbReference type="RefSeq" id="WP_057005090.1">
    <property type="nucleotide sequence ID" value="NZ_CP149793.1"/>
</dbReference>
<dbReference type="InterPro" id="IPR036866">
    <property type="entry name" value="RibonucZ/Hydroxyglut_hydro"/>
</dbReference>
<evidence type="ECO:0000256" key="2">
    <source>
        <dbReference type="ARBA" id="ARBA00022723"/>
    </source>
</evidence>
<keyword evidence="4" id="KW-0862">Zinc</keyword>
<dbReference type="PANTHER" id="PTHR42978:SF6">
    <property type="entry name" value="QUORUM-QUENCHING LACTONASE YTNP-RELATED"/>
    <property type="match status" value="1"/>
</dbReference>
<accession>A0A7Y1F4F6</accession>
<gene>
    <name evidence="6" type="ORF">HBO43_20630</name>
</gene>
<keyword evidence="2" id="KW-0479">Metal-binding</keyword>
<dbReference type="GO" id="GO:0046872">
    <property type="term" value="F:metal ion binding"/>
    <property type="evidence" value="ECO:0007669"/>
    <property type="project" value="UniProtKB-KW"/>
</dbReference>
<dbReference type="InterPro" id="IPR051013">
    <property type="entry name" value="MBL_superfamily_lactonases"/>
</dbReference>
<dbReference type="SUPFAM" id="SSF56281">
    <property type="entry name" value="Metallo-hydrolase/oxidoreductase"/>
    <property type="match status" value="1"/>
</dbReference>
<feature type="domain" description="Metallo-beta-lactamase" evidence="5">
    <location>
        <begin position="53"/>
        <end position="258"/>
    </location>
</feature>
<dbReference type="InterPro" id="IPR001279">
    <property type="entry name" value="Metallo-B-lactamas"/>
</dbReference>
<dbReference type="AlphaFoldDB" id="A0A7Y1F4F6"/>
<organism evidence="6 7">
    <name type="scientific">Pseudomonas veronii</name>
    <dbReference type="NCBI Taxonomy" id="76761"/>
    <lineage>
        <taxon>Bacteria</taxon>
        <taxon>Pseudomonadati</taxon>
        <taxon>Pseudomonadota</taxon>
        <taxon>Gammaproteobacteria</taxon>
        <taxon>Pseudomonadales</taxon>
        <taxon>Pseudomonadaceae</taxon>
        <taxon>Pseudomonas</taxon>
    </lineage>
</organism>
<sequence length="281" mass="30150">MIEEHTIGEFTLVTLLDGIFLCSTDMIKAAASEEGAALFKSAGLPASGPVPEPINAFLLKKNDELWLIDAGCGRELGPRFGKASAALLSAGYALDQIQGVIISHMHEDHVGGLIKEDGSALYPNATLFLSHEELAFWTDPTAPEKHPQMSQAGLFKLANSALTAYAPRIKALPADAHVIPGVSLIPLHGHTPGHSGIQIESGGQRVLIWGDVIHSTLLQLRYPHWSIGFDIDPVQALDTRVRLLERLAQEDMLVTGPHVTGIGHVHSCCAGGYELKLVSRT</sequence>
<comment type="caution">
    <text evidence="6">The sequence shown here is derived from an EMBL/GenBank/DDBJ whole genome shotgun (WGS) entry which is preliminary data.</text>
</comment>
<dbReference type="EMBL" id="JAAQWE010000021">
    <property type="protein sequence ID" value="NMX99003.1"/>
    <property type="molecule type" value="Genomic_DNA"/>
</dbReference>
<evidence type="ECO:0000259" key="5">
    <source>
        <dbReference type="SMART" id="SM00849"/>
    </source>
</evidence>
<comment type="similarity">
    <text evidence="1">Belongs to the metallo-beta-lactamase superfamily.</text>
</comment>
<dbReference type="Pfam" id="PF00753">
    <property type="entry name" value="Lactamase_B"/>
    <property type="match status" value="1"/>
</dbReference>
<reference evidence="6 7" key="1">
    <citation type="journal article" date="2020" name="Front. Microbiol.">
        <title>Genetic Organization of the aprX-lipA2 Operon Affects the Proteolytic Potential of Pseudomonas Species in Milk.</title>
        <authorList>
            <person name="Maier C."/>
            <person name="Huptas C."/>
            <person name="von Neubeck M."/>
            <person name="Scherer S."/>
            <person name="Wenning M."/>
            <person name="Lucking G."/>
        </authorList>
    </citation>
    <scope>NUCLEOTIDE SEQUENCE [LARGE SCALE GENOMIC DNA]</scope>
    <source>
        <strain evidence="6 7">WS 4671</strain>
    </source>
</reference>
<keyword evidence="3 6" id="KW-0378">Hydrolase</keyword>
<evidence type="ECO:0000256" key="1">
    <source>
        <dbReference type="ARBA" id="ARBA00007749"/>
    </source>
</evidence>
<dbReference type="GO" id="GO:0016787">
    <property type="term" value="F:hydrolase activity"/>
    <property type="evidence" value="ECO:0007669"/>
    <property type="project" value="UniProtKB-KW"/>
</dbReference>
<evidence type="ECO:0000313" key="7">
    <source>
        <dbReference type="Proteomes" id="UP000552560"/>
    </source>
</evidence>
<name>A0A7Y1F4F6_PSEVE</name>
<proteinExistence type="inferred from homology"/>
<dbReference type="Proteomes" id="UP000552560">
    <property type="component" value="Unassembled WGS sequence"/>
</dbReference>